<keyword evidence="3" id="KW-0378">Hydrolase</keyword>
<dbReference type="EMBL" id="LK995526">
    <property type="protein sequence ID" value="CED91952.1"/>
    <property type="molecule type" value="Genomic_DNA"/>
</dbReference>
<dbReference type="AlphaFoldDB" id="A0A1L7RQI3"/>
<evidence type="ECO:0000256" key="2">
    <source>
        <dbReference type="ARBA" id="ARBA00022670"/>
    </source>
</evidence>
<dbReference type="InterPro" id="IPR000064">
    <property type="entry name" value="NLP_P60_dom"/>
</dbReference>
<reference evidence="6" key="1">
    <citation type="submission" date="2014-07" db="EMBL/GenBank/DDBJ databases">
        <authorList>
            <person name="Zhang J.E."/>
            <person name="Yang H."/>
            <person name="Guo J."/>
            <person name="Deng Z."/>
            <person name="Luo H."/>
            <person name="Luo M."/>
            <person name="Zhao B."/>
        </authorList>
    </citation>
    <scope>NUCLEOTIDE SEQUENCE</scope>
    <source>
        <strain evidence="6">AM4</strain>
    </source>
</reference>
<accession>A0A1L7RQI3</accession>
<dbReference type="InterPro" id="IPR038765">
    <property type="entry name" value="Papain-like_cys_pep_sf"/>
</dbReference>
<evidence type="ECO:0000256" key="4">
    <source>
        <dbReference type="ARBA" id="ARBA00022807"/>
    </source>
</evidence>
<name>A0A1L7RQI3_9ACTO</name>
<dbReference type="InterPro" id="IPR051794">
    <property type="entry name" value="PG_Endopeptidase_C40"/>
</dbReference>
<keyword evidence="4" id="KW-0788">Thiol protease</keyword>
<dbReference type="Pfam" id="PF00877">
    <property type="entry name" value="NLPC_P60"/>
    <property type="match status" value="1"/>
</dbReference>
<dbReference type="SUPFAM" id="SSF54001">
    <property type="entry name" value="Cysteine proteinases"/>
    <property type="match status" value="1"/>
</dbReference>
<evidence type="ECO:0000256" key="1">
    <source>
        <dbReference type="ARBA" id="ARBA00007074"/>
    </source>
</evidence>
<dbReference type="GO" id="GO:0006508">
    <property type="term" value="P:proteolysis"/>
    <property type="evidence" value="ECO:0007669"/>
    <property type="project" value="UniProtKB-KW"/>
</dbReference>
<dbReference type="PROSITE" id="PS51935">
    <property type="entry name" value="NLPC_P60"/>
    <property type="match status" value="1"/>
</dbReference>
<dbReference type="PANTHER" id="PTHR47359:SF3">
    <property type="entry name" value="NLP_P60 DOMAIN-CONTAINING PROTEIN-RELATED"/>
    <property type="match status" value="1"/>
</dbReference>
<protein>
    <submittedName>
        <fullName evidence="6">NLP/P60 protein</fullName>
    </submittedName>
</protein>
<gene>
    <name evidence="6" type="ORF">AAM4_2120</name>
</gene>
<feature type="domain" description="NlpC/P60" evidence="5">
    <location>
        <begin position="236"/>
        <end position="347"/>
    </location>
</feature>
<dbReference type="GO" id="GO:0008234">
    <property type="term" value="F:cysteine-type peptidase activity"/>
    <property type="evidence" value="ECO:0007669"/>
    <property type="project" value="UniProtKB-KW"/>
</dbReference>
<evidence type="ECO:0000259" key="5">
    <source>
        <dbReference type="PROSITE" id="PS51935"/>
    </source>
</evidence>
<keyword evidence="2" id="KW-0645">Protease</keyword>
<dbReference type="PANTHER" id="PTHR47359">
    <property type="entry name" value="PEPTIDOGLYCAN DL-ENDOPEPTIDASE CWLO"/>
    <property type="match status" value="1"/>
</dbReference>
<proteinExistence type="inferred from homology"/>
<sequence>MGVLVLGLVLGAPLVPIAGFFGLALLGEQQSVAAGGSSIVCDTGGASVTARDASGTEVTLDATQVRNAAIVVQAGQSMGQQAQVIALATALTESGLRNLANDGSFAYSGGVMSLSAWESARSVVMESMRLPHDGVGSDWDSIGLFQQRPSAGWGSVEEIMDPATSAATFYDRLSSVAGWESMSVAAAAQAVQVSALPSAYARWEPVARSLLSVLSTVHCTGGEGMAALGGVPAGLDEKRTKVVTFALQQIGDSYVWGAEGSDSWDCSGLVQGAYRQIGVELEHWSEAQRTAGREVSASEALPGDIMWWPGHVAIYLGNGELVGAQGYSQGVVRIPVYGAPRYIRVIE</sequence>
<evidence type="ECO:0000313" key="6">
    <source>
        <dbReference type="EMBL" id="CED91952.1"/>
    </source>
</evidence>
<dbReference type="Gene3D" id="3.90.1720.10">
    <property type="entry name" value="endopeptidase domain like (from Nostoc punctiforme)"/>
    <property type="match status" value="1"/>
</dbReference>
<evidence type="ECO:0000256" key="3">
    <source>
        <dbReference type="ARBA" id="ARBA00022801"/>
    </source>
</evidence>
<comment type="similarity">
    <text evidence="1">Belongs to the peptidase C40 family.</text>
</comment>
<organism evidence="6">
    <name type="scientific">Actinomyces succiniciruminis</name>
    <dbReference type="NCBI Taxonomy" id="1522002"/>
    <lineage>
        <taxon>Bacteria</taxon>
        <taxon>Bacillati</taxon>
        <taxon>Actinomycetota</taxon>
        <taxon>Actinomycetes</taxon>
        <taxon>Actinomycetales</taxon>
        <taxon>Actinomycetaceae</taxon>
        <taxon>Actinomyces</taxon>
    </lineage>
</organism>